<sequence>MSISIAVSTDGTTSSLSSGQATDTARIRGNSPSPVRQTGRPSRIAPRAANPHGAAPGRADTAGVEPASLDGKRLTQELRAQSHRLVQAVMEGLNGTRPLNQLSRWLTPDVFLRLQVRRALVQESQSHFGRDRRSPYEGFQVQSVRLQLITPTVAEAAVVVKGRTRARAVAIRWEARRASWIVTALEIG</sequence>
<evidence type="ECO:0000256" key="1">
    <source>
        <dbReference type="SAM" id="MobiDB-lite"/>
    </source>
</evidence>
<accession>A0ABT9INQ8</accession>
<dbReference type="Pfam" id="PF20060">
    <property type="entry name" value="DUF6459"/>
    <property type="match status" value="1"/>
</dbReference>
<organism evidence="2 3">
    <name type="scientific">Arthrobacter horti</name>
    <dbReference type="NCBI Taxonomy" id="3068273"/>
    <lineage>
        <taxon>Bacteria</taxon>
        <taxon>Bacillati</taxon>
        <taxon>Actinomycetota</taxon>
        <taxon>Actinomycetes</taxon>
        <taxon>Micrococcales</taxon>
        <taxon>Micrococcaceae</taxon>
        <taxon>Arthrobacter</taxon>
    </lineage>
</organism>
<proteinExistence type="predicted"/>
<name>A0ABT9INQ8_9MICC</name>
<evidence type="ECO:0000313" key="3">
    <source>
        <dbReference type="Proteomes" id="UP001232725"/>
    </source>
</evidence>
<evidence type="ECO:0000313" key="2">
    <source>
        <dbReference type="EMBL" id="MDP5227220.1"/>
    </source>
</evidence>
<feature type="compositionally biased region" description="Polar residues" evidence="1">
    <location>
        <begin position="30"/>
        <end position="40"/>
    </location>
</feature>
<gene>
    <name evidence="2" type="ORF">Q9R02_08665</name>
</gene>
<keyword evidence="3" id="KW-1185">Reference proteome</keyword>
<comment type="caution">
    <text evidence="2">The sequence shown here is derived from an EMBL/GenBank/DDBJ whole genome shotgun (WGS) entry which is preliminary data.</text>
</comment>
<dbReference type="EMBL" id="JAVALS010000004">
    <property type="protein sequence ID" value="MDP5227220.1"/>
    <property type="molecule type" value="Genomic_DNA"/>
</dbReference>
<reference evidence="2 3" key="1">
    <citation type="submission" date="2023-08" db="EMBL/GenBank/DDBJ databases">
        <title>Arthrobacter horti sp. nov., isolated from forest soil.</title>
        <authorList>
            <person name="Park M."/>
        </authorList>
    </citation>
    <scope>NUCLEOTIDE SEQUENCE [LARGE SCALE GENOMIC DNA]</scope>
    <source>
        <strain evidence="2 3">YJM1</strain>
    </source>
</reference>
<dbReference type="Proteomes" id="UP001232725">
    <property type="component" value="Unassembled WGS sequence"/>
</dbReference>
<feature type="region of interest" description="Disordered" evidence="1">
    <location>
        <begin position="1"/>
        <end position="65"/>
    </location>
</feature>
<feature type="compositionally biased region" description="Low complexity" evidence="1">
    <location>
        <begin position="8"/>
        <end position="19"/>
    </location>
</feature>
<dbReference type="InterPro" id="IPR045596">
    <property type="entry name" value="DUF6459"/>
</dbReference>
<protein>
    <submittedName>
        <fullName evidence="2">Rv3235 family protein</fullName>
    </submittedName>
</protein>